<evidence type="ECO:0000256" key="2">
    <source>
        <dbReference type="ARBA" id="ARBA00022475"/>
    </source>
</evidence>
<dbReference type="Proteomes" id="UP001195660">
    <property type="component" value="Unassembled WGS sequence"/>
</dbReference>
<feature type="transmembrane region" description="Helical" evidence="6">
    <location>
        <begin position="356"/>
        <end position="376"/>
    </location>
</feature>
<comment type="subcellular location">
    <subcellularLocation>
        <location evidence="1">Cell membrane</location>
        <topology evidence="1">Multi-pass membrane protein</topology>
    </subcellularLocation>
</comment>
<evidence type="ECO:0000256" key="6">
    <source>
        <dbReference type="SAM" id="Phobius"/>
    </source>
</evidence>
<dbReference type="EMBL" id="WOFE01000006">
    <property type="protein sequence ID" value="MBM5572349.1"/>
    <property type="molecule type" value="Genomic_DNA"/>
</dbReference>
<feature type="transmembrane region" description="Helical" evidence="6">
    <location>
        <begin position="414"/>
        <end position="435"/>
    </location>
</feature>
<gene>
    <name evidence="7" type="ORF">GM173_12295</name>
</gene>
<accession>A0ABS2CDY4</accession>
<dbReference type="PANTHER" id="PTHR30250">
    <property type="entry name" value="PST FAMILY PREDICTED COLANIC ACID TRANSPORTER"/>
    <property type="match status" value="1"/>
</dbReference>
<comment type="caution">
    <text evidence="7">The sequence shown here is derived from an EMBL/GenBank/DDBJ whole genome shotgun (WGS) entry which is preliminary data.</text>
</comment>
<dbReference type="PANTHER" id="PTHR30250:SF11">
    <property type="entry name" value="O-ANTIGEN TRANSPORTER-RELATED"/>
    <property type="match status" value="1"/>
</dbReference>
<evidence type="ECO:0000256" key="1">
    <source>
        <dbReference type="ARBA" id="ARBA00004651"/>
    </source>
</evidence>
<evidence type="ECO:0000313" key="7">
    <source>
        <dbReference type="EMBL" id="MBM5572349.1"/>
    </source>
</evidence>
<evidence type="ECO:0000256" key="5">
    <source>
        <dbReference type="ARBA" id="ARBA00023136"/>
    </source>
</evidence>
<feature type="transmembrane region" description="Helical" evidence="6">
    <location>
        <begin position="106"/>
        <end position="128"/>
    </location>
</feature>
<organism evidence="7 8">
    <name type="scientific">Deefgea chitinilytica</name>
    <dbReference type="NCBI Taxonomy" id="570276"/>
    <lineage>
        <taxon>Bacteria</taxon>
        <taxon>Pseudomonadati</taxon>
        <taxon>Pseudomonadota</taxon>
        <taxon>Betaproteobacteria</taxon>
        <taxon>Neisseriales</taxon>
        <taxon>Chitinibacteraceae</taxon>
        <taxon>Deefgea</taxon>
    </lineage>
</organism>
<proteinExistence type="predicted"/>
<feature type="transmembrane region" description="Helical" evidence="6">
    <location>
        <begin position="40"/>
        <end position="62"/>
    </location>
</feature>
<keyword evidence="5 6" id="KW-0472">Membrane</keyword>
<feature type="transmembrane region" description="Helical" evidence="6">
    <location>
        <begin position="170"/>
        <end position="190"/>
    </location>
</feature>
<feature type="transmembrane region" description="Helical" evidence="6">
    <location>
        <begin position="291"/>
        <end position="310"/>
    </location>
</feature>
<feature type="transmembrane region" description="Helical" evidence="6">
    <location>
        <begin position="83"/>
        <end position="100"/>
    </location>
</feature>
<feature type="transmembrane region" description="Helical" evidence="6">
    <location>
        <begin position="382"/>
        <end position="402"/>
    </location>
</feature>
<evidence type="ECO:0000256" key="4">
    <source>
        <dbReference type="ARBA" id="ARBA00022989"/>
    </source>
</evidence>
<reference evidence="7 8" key="1">
    <citation type="submission" date="2019-11" db="EMBL/GenBank/DDBJ databases">
        <title>Novel Deefgea species.</title>
        <authorList>
            <person name="Han J.-H."/>
        </authorList>
    </citation>
    <scope>NUCLEOTIDE SEQUENCE [LARGE SCALE GENOMIC DNA]</scope>
    <source>
        <strain evidence="7 8">LMG 24817</strain>
    </source>
</reference>
<protein>
    <submittedName>
        <fullName evidence="7">Oligosaccharide flippase family protein</fullName>
    </submittedName>
</protein>
<keyword evidence="2" id="KW-1003">Cell membrane</keyword>
<dbReference type="RefSeq" id="WP_203571677.1">
    <property type="nucleotide sequence ID" value="NZ_WOFE01000006.1"/>
</dbReference>
<dbReference type="InterPro" id="IPR050833">
    <property type="entry name" value="Poly_Biosynth_Transport"/>
</dbReference>
<feature type="transmembrane region" description="Helical" evidence="6">
    <location>
        <begin position="7"/>
        <end position="28"/>
    </location>
</feature>
<feature type="transmembrane region" description="Helical" evidence="6">
    <location>
        <begin position="248"/>
        <end position="270"/>
    </location>
</feature>
<keyword evidence="3 6" id="KW-0812">Transmembrane</keyword>
<keyword evidence="4 6" id="KW-1133">Transmembrane helix</keyword>
<keyword evidence="8" id="KW-1185">Reference proteome</keyword>
<name>A0ABS2CDY4_9NEIS</name>
<evidence type="ECO:0000256" key="3">
    <source>
        <dbReference type="ARBA" id="ARBA00022692"/>
    </source>
</evidence>
<sequence>MIKKLSNGFFIGNTAQAGLQFLMIPLLVSELGAVEYGRWGLLEPIIFIFALIAQFGCNWGMIKLVNQDGVSVNVALRLSFKQVVFPLLFSALAAAIWAWFYFPNTIIFLIFPLVIAVETCLGLGLAAARSSLNSGAYALAILIKFGLLAAFASLNKILVNPWVSTAEQFLSVYLICTGFSAIAAVLSIIYQTRKTNSTSLDGLNISKLADSSRVYGLPLLFSSLLVAVMNNADRFLVSGLLDPKTLGIYVIALKLAGALNFLITPIALWWPTARFQHLKDDDLGQAFFSDMAIKFVAGFSIAGSLLWLLSPFLIPYFAAGIQIDSLVLCFLIMAVVIRAIEPSLNIGLLQEGKTHLLVYVTGFFAIFQVVIGYIFVLQFGVLGAAGSFMVSSLLSVLTLHCWSQKIIRFNFPYVKMLTWIGSVCLATFFVHRFLISIYSS</sequence>
<feature type="transmembrane region" description="Helical" evidence="6">
    <location>
        <begin position="211"/>
        <end position="228"/>
    </location>
</feature>
<evidence type="ECO:0000313" key="8">
    <source>
        <dbReference type="Proteomes" id="UP001195660"/>
    </source>
</evidence>
<feature type="transmembrane region" description="Helical" evidence="6">
    <location>
        <begin position="135"/>
        <end position="158"/>
    </location>
</feature>